<protein>
    <recommendedName>
        <fullName evidence="1">Transglutaminase-like domain-containing protein</fullName>
    </recommendedName>
</protein>
<dbReference type="PANTHER" id="PTHR33490:SF6">
    <property type="entry name" value="SLL1049 PROTEIN"/>
    <property type="match status" value="1"/>
</dbReference>
<accession>A0A0P1FBW2</accession>
<name>A0A0P1FBW2_THAGE</name>
<dbReference type="SUPFAM" id="SSF54001">
    <property type="entry name" value="Cysteine proteinases"/>
    <property type="match status" value="1"/>
</dbReference>
<sequence>MRLKITHVTTYSYDHPDAYALQQLRLIPRTGHGQHVLDWQTTITGATRQLGYDDEFGNHVELLLIEPDTTRVEIVSEGLVEIEDRAGVVGQQKNCAPLWLFEAATPFTAPGKALRQLAGKLKPKPDETGLERAHRLCAKVAKLMTFTPGHTASHTTAEEALKDGKGVCQDYAHIMIAVARMIGWPARYVSGYLYMEDVEDQDASHAWCEIWIEGLGWIGFDAANEICPDDRYVRVAIGRDYRDAAPIHGIRHGSGREDLHVALKVQAQTDQ</sequence>
<dbReference type="SMART" id="SM00460">
    <property type="entry name" value="TGc"/>
    <property type="match status" value="1"/>
</dbReference>
<gene>
    <name evidence="2" type="ORF">TG4357_02018</name>
</gene>
<dbReference type="AlphaFoldDB" id="A0A0P1FBW2"/>
<dbReference type="EMBL" id="CYSA01000018">
    <property type="protein sequence ID" value="CUH65719.1"/>
    <property type="molecule type" value="Genomic_DNA"/>
</dbReference>
<dbReference type="InterPro" id="IPR002931">
    <property type="entry name" value="Transglutaminase-like"/>
</dbReference>
<evidence type="ECO:0000259" key="1">
    <source>
        <dbReference type="SMART" id="SM00460"/>
    </source>
</evidence>
<dbReference type="PANTHER" id="PTHR33490">
    <property type="entry name" value="BLR5614 PROTEIN-RELATED"/>
    <property type="match status" value="1"/>
</dbReference>
<proteinExistence type="predicted"/>
<feature type="domain" description="Transglutaminase-like" evidence="1">
    <location>
        <begin position="160"/>
        <end position="224"/>
    </location>
</feature>
<organism evidence="2 3">
    <name type="scientific">Thalassovita gelatinovora</name>
    <name type="common">Thalassobius gelatinovorus</name>
    <dbReference type="NCBI Taxonomy" id="53501"/>
    <lineage>
        <taxon>Bacteria</taxon>
        <taxon>Pseudomonadati</taxon>
        <taxon>Pseudomonadota</taxon>
        <taxon>Alphaproteobacteria</taxon>
        <taxon>Rhodobacterales</taxon>
        <taxon>Roseobacteraceae</taxon>
        <taxon>Thalassovita</taxon>
    </lineage>
</organism>
<dbReference type="STRING" id="53501.SAMN04488043_11435"/>
<dbReference type="Gene3D" id="3.10.620.30">
    <property type="match status" value="1"/>
</dbReference>
<reference evidence="2 3" key="1">
    <citation type="submission" date="2015-09" db="EMBL/GenBank/DDBJ databases">
        <authorList>
            <consortium name="Swine Surveillance"/>
        </authorList>
    </citation>
    <scope>NUCLEOTIDE SEQUENCE [LARGE SCALE GENOMIC DNA]</scope>
    <source>
        <strain evidence="2 3">CECT 4357</strain>
    </source>
</reference>
<dbReference type="Pfam" id="PF08379">
    <property type="entry name" value="Bact_transglu_N"/>
    <property type="match status" value="1"/>
</dbReference>
<dbReference type="InterPro" id="IPR038765">
    <property type="entry name" value="Papain-like_cys_pep_sf"/>
</dbReference>
<dbReference type="OrthoDB" id="9804023at2"/>
<dbReference type="Pfam" id="PF01841">
    <property type="entry name" value="Transglut_core"/>
    <property type="match status" value="1"/>
</dbReference>
<keyword evidence="3" id="KW-1185">Reference proteome</keyword>
<evidence type="ECO:0000313" key="2">
    <source>
        <dbReference type="EMBL" id="CUH65719.1"/>
    </source>
</evidence>
<dbReference type="InterPro" id="IPR013589">
    <property type="entry name" value="Bac_transglu_N"/>
</dbReference>
<evidence type="ECO:0000313" key="3">
    <source>
        <dbReference type="Proteomes" id="UP000051587"/>
    </source>
</evidence>
<dbReference type="Proteomes" id="UP000051587">
    <property type="component" value="Unassembled WGS sequence"/>
</dbReference>
<dbReference type="RefSeq" id="WP_058262765.1">
    <property type="nucleotide sequence ID" value="NZ_CP051181.1"/>
</dbReference>